<evidence type="ECO:0000259" key="3">
    <source>
        <dbReference type="PROSITE" id="PS51755"/>
    </source>
</evidence>
<dbReference type="Gene3D" id="1.10.10.10">
    <property type="entry name" value="Winged helix-like DNA-binding domain superfamily/Winged helix DNA-binding domain"/>
    <property type="match status" value="1"/>
</dbReference>
<evidence type="ECO:0000313" key="5">
    <source>
        <dbReference type="Proteomes" id="UP000588068"/>
    </source>
</evidence>
<dbReference type="Pfam" id="PF25872">
    <property type="entry name" value="HTH_77"/>
    <property type="match status" value="1"/>
</dbReference>
<comment type="caution">
    <text evidence="4">The sequence shown here is derived from an EMBL/GenBank/DDBJ whole genome shotgun (WGS) entry which is preliminary data.</text>
</comment>
<protein>
    <submittedName>
        <fullName evidence="4">Putative ATPase/DNA-binding winged helix-turn-helix (WHTH) protein</fullName>
    </submittedName>
</protein>
<dbReference type="Gene3D" id="1.25.40.10">
    <property type="entry name" value="Tetratricopeptide repeat domain"/>
    <property type="match status" value="1"/>
</dbReference>
<name>A0A841HQU1_9GAMM</name>
<dbReference type="InterPro" id="IPR011990">
    <property type="entry name" value="TPR-like_helical_dom_sf"/>
</dbReference>
<keyword evidence="5" id="KW-1185">Reference proteome</keyword>
<dbReference type="CDD" id="cd00383">
    <property type="entry name" value="trans_reg_C"/>
    <property type="match status" value="1"/>
</dbReference>
<dbReference type="PROSITE" id="PS51755">
    <property type="entry name" value="OMPR_PHOB"/>
    <property type="match status" value="1"/>
</dbReference>
<dbReference type="InterPro" id="IPR058852">
    <property type="entry name" value="HTH_77"/>
</dbReference>
<dbReference type="AlphaFoldDB" id="A0A841HQU1"/>
<dbReference type="SMART" id="SM00862">
    <property type="entry name" value="Trans_reg_C"/>
    <property type="match status" value="1"/>
</dbReference>
<sequence length="964" mass="104918">MNASQGGIASFGPFRLCPARRVIERDGVPLALGDRALDILIALAERPGEIVSHRDLIAHVWRDLIVTPGNLRVHMSALRKALGDGDGGAHYIENVTGQGYCFVAQITYEATTRSPGRSVGYPDAARKRLVLPPRLSRMVGREQIVHSIRNDLLAERFVTVIGPGGIGKTTVAVCVAHELLEEFAGAICFVDLGAVADGQLVAATIASSLGLSVQTADALPTLLDYLRTLRILLVFDNCEHVVDAIAALAETIFRETAGVHLLTTSREALRVEGERIYWLPALESPSPQSRMKAADILEFPAVQLFMERATAGGGRFELDDRNAPIVAGICGRLEGIALAIELAAGRAGTHGIAATADLLNKNLGLDWHGRRTAHPRHQTLRALLDWSYGFLPESERLALCRLSILVGTFTIEAATAVANEGASEADTLATLDALVAKCLVSAQPEDDGSVRYRLLETTRIYALEKLRANGEFPLAARRHAEHVVKLLNAQHGGLIDLEYTGRAHALRDHLGDMRGALEWCFRPGEITDPILAVDLAAAAAPVFFELSLLNESFKWSAAGLAALDETTRGGRREMLLQSTWAISSMWVRGNTQDVLGAIARGLELADPLDEPSQRLRMLATRHLFMTRLADFRGALVAAEAWDVAAKQAGDATCLAISDLMQGVARHFVGNQAAARRHFDAGFARAGERNLQLCGNDHRVRALIVLSRVLWLSGLPERATDTARQAITTAMRSGKPLDTCFALLFTSPVYLWCGHWDAAQDVLTQLVNHPHWPILKPFHSSATALQGALLIGRKEAKRGVPMLQAALADMKAERQNVIRTLAALWLADGLMTTGRIEEADTAIRDARHEAVRSGEAVLLPELLRVQAKILLAASPANTDRAVRLLVRAHRIALRQSAFSWDLRVAMDLAHIMLRERDDATARSVLRDAYHRFTEGFATHDLVAATELLHEIDPPQRVGGGHISMN</sequence>
<keyword evidence="1 2" id="KW-0238">DNA-binding</keyword>
<dbReference type="SUPFAM" id="SSF46894">
    <property type="entry name" value="C-terminal effector domain of the bipartite response regulators"/>
    <property type="match status" value="1"/>
</dbReference>
<proteinExistence type="predicted"/>
<evidence type="ECO:0000313" key="4">
    <source>
        <dbReference type="EMBL" id="MBB6095123.1"/>
    </source>
</evidence>
<dbReference type="Pfam" id="PF00931">
    <property type="entry name" value="NB-ARC"/>
    <property type="match status" value="1"/>
</dbReference>
<dbReference type="SUPFAM" id="SSF52540">
    <property type="entry name" value="P-loop containing nucleoside triphosphate hydrolases"/>
    <property type="match status" value="1"/>
</dbReference>
<dbReference type="GO" id="GO:0003677">
    <property type="term" value="F:DNA binding"/>
    <property type="evidence" value="ECO:0007669"/>
    <property type="project" value="UniProtKB-UniRule"/>
</dbReference>
<dbReference type="RefSeq" id="WP_184334530.1">
    <property type="nucleotide sequence ID" value="NZ_JACHHZ010000005.1"/>
</dbReference>
<dbReference type="PANTHER" id="PTHR47691:SF3">
    <property type="entry name" value="HTH-TYPE TRANSCRIPTIONAL REGULATOR RV0890C-RELATED"/>
    <property type="match status" value="1"/>
</dbReference>
<dbReference type="EMBL" id="JACHHZ010000005">
    <property type="protein sequence ID" value="MBB6095123.1"/>
    <property type="molecule type" value="Genomic_DNA"/>
</dbReference>
<organism evidence="4 5">
    <name type="scientific">Povalibacter uvarum</name>
    <dbReference type="NCBI Taxonomy" id="732238"/>
    <lineage>
        <taxon>Bacteria</taxon>
        <taxon>Pseudomonadati</taxon>
        <taxon>Pseudomonadota</taxon>
        <taxon>Gammaproteobacteria</taxon>
        <taxon>Steroidobacterales</taxon>
        <taxon>Steroidobacteraceae</taxon>
        <taxon>Povalibacter</taxon>
    </lineage>
</organism>
<dbReference type="PANTHER" id="PTHR47691">
    <property type="entry name" value="REGULATOR-RELATED"/>
    <property type="match status" value="1"/>
</dbReference>
<feature type="DNA-binding region" description="OmpR/PhoB-type" evidence="2">
    <location>
        <begin position="6"/>
        <end position="104"/>
    </location>
</feature>
<gene>
    <name evidence="4" type="ORF">HNQ60_004013</name>
</gene>
<dbReference type="GO" id="GO:0006355">
    <property type="term" value="P:regulation of DNA-templated transcription"/>
    <property type="evidence" value="ECO:0007669"/>
    <property type="project" value="InterPro"/>
</dbReference>
<dbReference type="GO" id="GO:0043531">
    <property type="term" value="F:ADP binding"/>
    <property type="evidence" value="ECO:0007669"/>
    <property type="project" value="InterPro"/>
</dbReference>
<dbReference type="Gene3D" id="3.40.50.300">
    <property type="entry name" value="P-loop containing nucleotide triphosphate hydrolases"/>
    <property type="match status" value="1"/>
</dbReference>
<reference evidence="4 5" key="1">
    <citation type="submission" date="2020-08" db="EMBL/GenBank/DDBJ databases">
        <title>Genomic Encyclopedia of Type Strains, Phase IV (KMG-IV): sequencing the most valuable type-strain genomes for metagenomic binning, comparative biology and taxonomic classification.</title>
        <authorList>
            <person name="Goeker M."/>
        </authorList>
    </citation>
    <scope>NUCLEOTIDE SEQUENCE [LARGE SCALE GENOMIC DNA]</scope>
    <source>
        <strain evidence="4 5">DSM 26723</strain>
    </source>
</reference>
<dbReference type="Proteomes" id="UP000588068">
    <property type="component" value="Unassembled WGS sequence"/>
</dbReference>
<dbReference type="InterPro" id="IPR036388">
    <property type="entry name" value="WH-like_DNA-bd_sf"/>
</dbReference>
<evidence type="ECO:0000256" key="1">
    <source>
        <dbReference type="ARBA" id="ARBA00023125"/>
    </source>
</evidence>
<accession>A0A841HQU1</accession>
<dbReference type="InterPro" id="IPR002182">
    <property type="entry name" value="NB-ARC"/>
</dbReference>
<dbReference type="Pfam" id="PF00486">
    <property type="entry name" value="Trans_reg_C"/>
    <property type="match status" value="1"/>
</dbReference>
<evidence type="ECO:0000256" key="2">
    <source>
        <dbReference type="PROSITE-ProRule" id="PRU01091"/>
    </source>
</evidence>
<dbReference type="InterPro" id="IPR027417">
    <property type="entry name" value="P-loop_NTPase"/>
</dbReference>
<feature type="domain" description="OmpR/PhoB-type" evidence="3">
    <location>
        <begin position="6"/>
        <end position="104"/>
    </location>
</feature>
<dbReference type="InterPro" id="IPR001867">
    <property type="entry name" value="OmpR/PhoB-type_DNA-bd"/>
</dbReference>
<dbReference type="GO" id="GO:0000160">
    <property type="term" value="P:phosphorelay signal transduction system"/>
    <property type="evidence" value="ECO:0007669"/>
    <property type="project" value="InterPro"/>
</dbReference>
<dbReference type="InterPro" id="IPR016032">
    <property type="entry name" value="Sig_transdc_resp-reg_C-effctor"/>
</dbReference>